<dbReference type="Gene3D" id="1.25.40.10">
    <property type="entry name" value="Tetratricopeptide repeat domain"/>
    <property type="match status" value="1"/>
</dbReference>
<dbReference type="OrthoDB" id="8482304at2"/>
<dbReference type="PROSITE" id="PS50043">
    <property type="entry name" value="HTH_LUXR_2"/>
    <property type="match status" value="1"/>
</dbReference>
<evidence type="ECO:0000259" key="3">
    <source>
        <dbReference type="PROSITE" id="PS50043"/>
    </source>
</evidence>
<accession>A0A1I6D3S7</accession>
<sequence length="943" mass="102745">MSQVAKKRAGLPQGLLVGRDPERAALRELGVALGRGEGSTCLIIGEAGSGKSSLLAALRGNVQEAQIIRAVGDELNQPFPLLPLVEAAAACGQADIGRLMRGRGEVGVADLVIAGTEQLICWIEDVCAASPVVLMFDDLHWADEASVRLWRRLTRVAEQSPLLVVGAMRPGHDRPELTALHRHVSDLHQGGRAVLLELAPLSSSAAAELVTNLVGGRPGKRLLEMAAAAGGNPFYTTELISSLHRNQALVSRDGNVDAVRGYEAASLAEAIAGRLDLVSPPVRDILQVAALLGVEFSVTDLAVAANQTVVEFGALLRDAQSAGVIVSVGARMAFRHPLIRDVLREQVAEAVRAAWHQELAREFIRREADAVVVARQLVAVVECGGQLPAADWVIDWLVAEGPMLANQAVEIAITLLGQAWEEAVAGDARRPRLAVALATALYAAARHDEADQVIDRTLSGGPQDIHADLALQLYELMTEGLWLRGQHTELVAALDRAETERDWNPAHRLRLELARMRFPVITDLANFLDNKTKVRELLPKVKEFDDARSVALLWLLASWYDWDDELGRQQCLERGLWALEGHPDLLDLKLQLLHTRIGYLLIDLKFDEAAAEAAAVRTIADRAGSRRYAGDAATTSATCLFVTGMWDDLFVEADSVYELGCSHPRPAMLSALAALHREDEPLAGPYVQHVADAAKQMGPNWGAECMWATLESLLLERAGHQRQALARLMTGDNPAAEWWADRFVSPRVQATRLAVALGEQDTVAQILQWNEERADLHPGVRAECRGLAERDPDFLAEAIKIYRSAGEQLLLAQAVEGLAVVVAERGDRTAARPHLIEALALYETLGAHWDLKRVRARFRELGMRTGSHATRRKATSGWDSLTDTEVRVARSVAEAKSNPQIAQELFLSRRTVETHVSHILTKLGARSRIEIARLAADQLTAAT</sequence>
<dbReference type="InterPro" id="IPR027417">
    <property type="entry name" value="P-loop_NTPase"/>
</dbReference>
<dbReference type="Proteomes" id="UP000198583">
    <property type="component" value="Unassembled WGS sequence"/>
</dbReference>
<dbReference type="STRING" id="84724.SAMN04488564_1011019"/>
<dbReference type="PANTHER" id="PTHR16305">
    <property type="entry name" value="TESTICULAR SOLUBLE ADENYLYL CYCLASE"/>
    <property type="match status" value="1"/>
</dbReference>
<dbReference type="InterPro" id="IPR011990">
    <property type="entry name" value="TPR-like_helical_dom_sf"/>
</dbReference>
<dbReference type="AlphaFoldDB" id="A0A1I6D3S7"/>
<dbReference type="GO" id="GO:0005737">
    <property type="term" value="C:cytoplasm"/>
    <property type="evidence" value="ECO:0007669"/>
    <property type="project" value="TreeGrafter"/>
</dbReference>
<evidence type="ECO:0000256" key="1">
    <source>
        <dbReference type="ARBA" id="ARBA00022741"/>
    </source>
</evidence>
<protein>
    <submittedName>
        <fullName evidence="4">Regulatory protein, luxR family</fullName>
    </submittedName>
</protein>
<dbReference type="PANTHER" id="PTHR16305:SF35">
    <property type="entry name" value="TRANSCRIPTIONAL ACTIVATOR DOMAIN"/>
    <property type="match status" value="1"/>
</dbReference>
<dbReference type="PRINTS" id="PR00038">
    <property type="entry name" value="HTHLUXR"/>
</dbReference>
<dbReference type="InterPro" id="IPR041664">
    <property type="entry name" value="AAA_16"/>
</dbReference>
<evidence type="ECO:0000313" key="4">
    <source>
        <dbReference type="EMBL" id="SFR00119.1"/>
    </source>
</evidence>
<dbReference type="Pfam" id="PF13191">
    <property type="entry name" value="AAA_16"/>
    <property type="match status" value="1"/>
</dbReference>
<dbReference type="EMBL" id="FOYL01000001">
    <property type="protein sequence ID" value="SFR00119.1"/>
    <property type="molecule type" value="Genomic_DNA"/>
</dbReference>
<name>A0A1I6D3S7_9PSEU</name>
<dbReference type="GO" id="GO:0004016">
    <property type="term" value="F:adenylate cyclase activity"/>
    <property type="evidence" value="ECO:0007669"/>
    <property type="project" value="TreeGrafter"/>
</dbReference>
<dbReference type="SUPFAM" id="SSF52540">
    <property type="entry name" value="P-loop containing nucleoside triphosphate hydrolases"/>
    <property type="match status" value="1"/>
</dbReference>
<keyword evidence="2" id="KW-0067">ATP-binding</keyword>
<evidence type="ECO:0000256" key="2">
    <source>
        <dbReference type="ARBA" id="ARBA00022840"/>
    </source>
</evidence>
<dbReference type="RefSeq" id="WP_093588487.1">
    <property type="nucleotide sequence ID" value="NZ_FOYL01000001.1"/>
</dbReference>
<dbReference type="CDD" id="cd06170">
    <property type="entry name" value="LuxR_C_like"/>
    <property type="match status" value="1"/>
</dbReference>
<reference evidence="5" key="1">
    <citation type="submission" date="2016-10" db="EMBL/GenBank/DDBJ databases">
        <authorList>
            <person name="Varghese N."/>
            <person name="Submissions S."/>
        </authorList>
    </citation>
    <scope>NUCLEOTIDE SEQUENCE [LARGE SCALE GENOMIC DNA]</scope>
    <source>
        <strain evidence="5">DSM 44232</strain>
    </source>
</reference>
<proteinExistence type="predicted"/>
<keyword evidence="5" id="KW-1185">Reference proteome</keyword>
<dbReference type="GO" id="GO:0003677">
    <property type="term" value="F:DNA binding"/>
    <property type="evidence" value="ECO:0007669"/>
    <property type="project" value="InterPro"/>
</dbReference>
<dbReference type="Pfam" id="PF00196">
    <property type="entry name" value="GerE"/>
    <property type="match status" value="1"/>
</dbReference>
<organism evidence="4 5">
    <name type="scientific">Lentzea waywayandensis</name>
    <dbReference type="NCBI Taxonomy" id="84724"/>
    <lineage>
        <taxon>Bacteria</taxon>
        <taxon>Bacillati</taxon>
        <taxon>Actinomycetota</taxon>
        <taxon>Actinomycetes</taxon>
        <taxon>Pseudonocardiales</taxon>
        <taxon>Pseudonocardiaceae</taxon>
        <taxon>Lentzea</taxon>
    </lineage>
</organism>
<dbReference type="GO" id="GO:0006355">
    <property type="term" value="P:regulation of DNA-templated transcription"/>
    <property type="evidence" value="ECO:0007669"/>
    <property type="project" value="InterPro"/>
</dbReference>
<keyword evidence="1" id="KW-0547">Nucleotide-binding</keyword>
<gene>
    <name evidence="4" type="ORF">SAMN04488564_1011019</name>
</gene>
<dbReference type="InterPro" id="IPR016032">
    <property type="entry name" value="Sig_transdc_resp-reg_C-effctor"/>
</dbReference>
<evidence type="ECO:0000313" key="5">
    <source>
        <dbReference type="Proteomes" id="UP000198583"/>
    </source>
</evidence>
<dbReference type="InterPro" id="IPR000792">
    <property type="entry name" value="Tscrpt_reg_LuxR_C"/>
</dbReference>
<dbReference type="GO" id="GO:0005524">
    <property type="term" value="F:ATP binding"/>
    <property type="evidence" value="ECO:0007669"/>
    <property type="project" value="UniProtKB-KW"/>
</dbReference>
<dbReference type="Gene3D" id="1.10.10.10">
    <property type="entry name" value="Winged helix-like DNA-binding domain superfamily/Winged helix DNA-binding domain"/>
    <property type="match status" value="1"/>
</dbReference>
<dbReference type="InterPro" id="IPR036388">
    <property type="entry name" value="WH-like_DNA-bd_sf"/>
</dbReference>
<dbReference type="SUPFAM" id="SSF46894">
    <property type="entry name" value="C-terminal effector domain of the bipartite response regulators"/>
    <property type="match status" value="1"/>
</dbReference>
<feature type="domain" description="HTH luxR-type" evidence="3">
    <location>
        <begin position="874"/>
        <end position="939"/>
    </location>
</feature>
<dbReference type="SMART" id="SM00421">
    <property type="entry name" value="HTH_LUXR"/>
    <property type="match status" value="1"/>
</dbReference>